<dbReference type="InterPro" id="IPR008271">
    <property type="entry name" value="Ser/Thr_kinase_AS"/>
</dbReference>
<evidence type="ECO:0000313" key="17">
    <source>
        <dbReference type="Proteomes" id="UP000663829"/>
    </source>
</evidence>
<keyword evidence="5" id="KW-0808">Transferase</keyword>
<feature type="region of interest" description="Disordered" evidence="13">
    <location>
        <begin position="282"/>
        <end position="334"/>
    </location>
</feature>
<reference evidence="15" key="1">
    <citation type="submission" date="2021-02" db="EMBL/GenBank/DDBJ databases">
        <authorList>
            <person name="Nowell W R."/>
        </authorList>
    </citation>
    <scope>NUCLEOTIDE SEQUENCE</scope>
</reference>
<feature type="region of interest" description="Disordered" evidence="13">
    <location>
        <begin position="373"/>
        <end position="393"/>
    </location>
</feature>
<name>A0A813Y208_9BILA</name>
<dbReference type="Gene3D" id="1.10.510.10">
    <property type="entry name" value="Transferase(Phosphotransferase) domain 1"/>
    <property type="match status" value="1"/>
</dbReference>
<evidence type="ECO:0000313" key="15">
    <source>
        <dbReference type="EMBL" id="CAF0876872.1"/>
    </source>
</evidence>
<evidence type="ECO:0000256" key="5">
    <source>
        <dbReference type="ARBA" id="ARBA00022679"/>
    </source>
</evidence>
<evidence type="ECO:0000256" key="7">
    <source>
        <dbReference type="ARBA" id="ARBA00022777"/>
    </source>
</evidence>
<organism evidence="15 17">
    <name type="scientific">Didymodactylos carnosus</name>
    <dbReference type="NCBI Taxonomy" id="1234261"/>
    <lineage>
        <taxon>Eukaryota</taxon>
        <taxon>Metazoa</taxon>
        <taxon>Spiralia</taxon>
        <taxon>Gnathifera</taxon>
        <taxon>Rotifera</taxon>
        <taxon>Eurotatoria</taxon>
        <taxon>Bdelloidea</taxon>
        <taxon>Philodinida</taxon>
        <taxon>Philodinidae</taxon>
        <taxon>Didymodactylos</taxon>
    </lineage>
</organism>
<evidence type="ECO:0000256" key="6">
    <source>
        <dbReference type="ARBA" id="ARBA00022741"/>
    </source>
</evidence>
<dbReference type="GO" id="GO:0005737">
    <property type="term" value="C:cytoplasm"/>
    <property type="evidence" value="ECO:0007669"/>
    <property type="project" value="TreeGrafter"/>
</dbReference>
<evidence type="ECO:0000256" key="12">
    <source>
        <dbReference type="PROSITE-ProRule" id="PRU10141"/>
    </source>
</evidence>
<dbReference type="Pfam" id="PF00069">
    <property type="entry name" value="Pkinase"/>
    <property type="match status" value="1"/>
</dbReference>
<evidence type="ECO:0000256" key="2">
    <source>
        <dbReference type="ARBA" id="ARBA00012513"/>
    </source>
</evidence>
<evidence type="ECO:0000256" key="4">
    <source>
        <dbReference type="ARBA" id="ARBA00022527"/>
    </source>
</evidence>
<dbReference type="SUPFAM" id="SSF48371">
    <property type="entry name" value="ARM repeat"/>
    <property type="match status" value="1"/>
</dbReference>
<dbReference type="Proteomes" id="UP000681722">
    <property type="component" value="Unassembled WGS sequence"/>
</dbReference>
<dbReference type="InterPro" id="IPR011009">
    <property type="entry name" value="Kinase-like_dom_sf"/>
</dbReference>
<dbReference type="EC" id="2.7.11.1" evidence="2"/>
<protein>
    <recommendedName>
        <fullName evidence="2">non-specific serine/threonine protein kinase</fullName>
        <ecNumber evidence="2">2.7.11.1</ecNumber>
    </recommendedName>
</protein>
<dbReference type="Proteomes" id="UP000663829">
    <property type="component" value="Unassembled WGS sequence"/>
</dbReference>
<gene>
    <name evidence="15" type="ORF">GPM918_LOCUS7398</name>
    <name evidence="16" type="ORF">SRO942_LOCUS7398</name>
</gene>
<dbReference type="EMBL" id="CAJNOQ010001209">
    <property type="protein sequence ID" value="CAF0876872.1"/>
    <property type="molecule type" value="Genomic_DNA"/>
</dbReference>
<dbReference type="GO" id="GO:0004674">
    <property type="term" value="F:protein serine/threonine kinase activity"/>
    <property type="evidence" value="ECO:0007669"/>
    <property type="project" value="UniProtKB-KW"/>
</dbReference>
<feature type="compositionally biased region" description="Basic and acidic residues" evidence="13">
    <location>
        <begin position="304"/>
        <end position="320"/>
    </location>
</feature>
<dbReference type="Gene3D" id="1.25.10.10">
    <property type="entry name" value="Leucine-rich Repeat Variant"/>
    <property type="match status" value="1"/>
</dbReference>
<accession>A0A813Y208</accession>
<comment type="catalytic activity">
    <reaction evidence="11">
        <text>L-seryl-[protein] + ATP = O-phospho-L-seryl-[protein] + ADP + H(+)</text>
        <dbReference type="Rhea" id="RHEA:17989"/>
        <dbReference type="Rhea" id="RHEA-COMP:9863"/>
        <dbReference type="Rhea" id="RHEA-COMP:11604"/>
        <dbReference type="ChEBI" id="CHEBI:15378"/>
        <dbReference type="ChEBI" id="CHEBI:29999"/>
        <dbReference type="ChEBI" id="CHEBI:30616"/>
        <dbReference type="ChEBI" id="CHEBI:83421"/>
        <dbReference type="ChEBI" id="CHEBI:456216"/>
        <dbReference type="EC" id="2.7.11.1"/>
    </reaction>
</comment>
<proteinExistence type="predicted"/>
<dbReference type="CDD" id="cd14002">
    <property type="entry name" value="STKc_STK36"/>
    <property type="match status" value="1"/>
</dbReference>
<dbReference type="SUPFAM" id="SSF56112">
    <property type="entry name" value="Protein kinase-like (PK-like)"/>
    <property type="match status" value="1"/>
</dbReference>
<comment type="subcellular location">
    <subcellularLocation>
        <location evidence="1">Cytoplasm</location>
        <location evidence="1">Cytoskeleton</location>
    </subcellularLocation>
</comment>
<dbReference type="PANTHER" id="PTHR22983:SF6">
    <property type="entry name" value="SERINE_THREONINE-PROTEIN KINASE 36"/>
    <property type="match status" value="1"/>
</dbReference>
<evidence type="ECO:0000256" key="9">
    <source>
        <dbReference type="ARBA" id="ARBA00023212"/>
    </source>
</evidence>
<dbReference type="OrthoDB" id="266718at2759"/>
<evidence type="ECO:0000256" key="8">
    <source>
        <dbReference type="ARBA" id="ARBA00022840"/>
    </source>
</evidence>
<keyword evidence="6 12" id="KW-0547">Nucleotide-binding</keyword>
<dbReference type="FunFam" id="1.10.510.10:FF:000292">
    <property type="entry name" value="Serine/threonine-protein kinase 36"/>
    <property type="match status" value="1"/>
</dbReference>
<keyword evidence="17" id="KW-1185">Reference proteome</keyword>
<sequence length="1337" mass="152801">MDKYVIVSPIGEGSFAKVYRGREKFTGRDVALKFISKLGKSEKDLNSLRREIEILRNMKHENIVEMIHSFETSNELVVVTERGLADLYQLLEDDVDLPEETVQKIACQLVSALYYLHSHRVLHRDMKPQNILIFQGGRVKLCDFGFARNMTMNTMVLTSIKGTPLYMCPELVDEKPYDHSADLWALGCILYEVYHGKPPFFTNNVFHLIKMIGSESVKWPKPISPNMKSFLEGLLTKDTAHRLTWPDLLNHSFVQAGVKVPALSESIVGPLTIPPTEEQKMLKQQQIKSKGGSRGPSKLLSKFMPDEHRKEAPKSPIKKEKTPKKKIPTKVDEHSTIPNGVVDLVSIEQPISASVQPVSTTIKKKEMAIERKSSIIDQPKLKPPSTTSDSEQEEKWLSARENISPPIMPNEHELEQYSEKIEFMNSDQIVELLHNNHFYTLLESTNSLALPKMFECSLRGASLYRNMMRIIRCILQSDAEPVLLITFSNSIQLPDFLVKHLKQIMEQTVIRKEPWFGHVLFDILIVIRLWFELITTATLQQLNPDECEHYLTIAHSFLEQSSKILQLAQDLDYSLCCETLMILIILCESFEDSSAELCQAWYDPVRLDQCQLWSTITHMTTNYKHDINKQPGSLDGDQASQELLYSETRMYVIAIMAAFTYPSQCLPDDLLQPKIKVANSLAMKLLETNYAVFRDVWIAQFKTPKCGSNILKAIYGFCLSTPRFSSFLLDGSFVSHELLDLLRGQISFEPAELDEAIELAIQISTVLLKQIVLQCDNLTHVDLRCKYSIKDERNFAKILPITSHITQLALTTQLLPQRAACALHLVYAIVCGTKPELNPDEYIQSLSTIFLQSECDFIVRFPFHHGLLDGVISLLLYFVQIDPQKTVGNLIDCELFFILWQQVRAAFQSLSPSEEHDTTMERSSINNSIGTPDWILISKHGIHDLLELTLELFLQRMHKCLSMLIQPESIMFESLCLMLSKQLVDQFELNRSDGKSSLVVEIVTLVCNTLMFPFSIETSDVFLERTLELCQRFKLIHKLLTITVSHLPISRIEVPIGLIGQLSYYQEGARKVIIQMLINDVQLRNFYENVLYSTNESEFILCDVLFTFTNLIRTTDTIVPCLTDILSGPKNDFDVLKRALYGSNLTKSRCCFLIGHMTKYSRAFCNILKSHVDILDSIRQCCFEEDAHVRKMAFYSLGNFICTNEILYDFVEELTPYLIKALNDTISKIRSHAVNILGFLSFHRLSDRLIEMKVPEKLLDVACHDTHVLVQEFAIRALKSLSKHDQAREILRECNGCEKLSNLLASLCVMAENNQYFEADTLVEECDELLNMLIEAE</sequence>
<dbReference type="GO" id="GO:0005856">
    <property type="term" value="C:cytoskeleton"/>
    <property type="evidence" value="ECO:0007669"/>
    <property type="project" value="UniProtKB-SubCell"/>
</dbReference>
<keyword evidence="3" id="KW-0963">Cytoplasm</keyword>
<comment type="caution">
    <text evidence="15">The sequence shown here is derived from an EMBL/GenBank/DDBJ whole genome shotgun (WGS) entry which is preliminary data.</text>
</comment>
<dbReference type="GO" id="GO:0005524">
    <property type="term" value="F:ATP binding"/>
    <property type="evidence" value="ECO:0007669"/>
    <property type="project" value="UniProtKB-UniRule"/>
</dbReference>
<keyword evidence="4" id="KW-0723">Serine/threonine-protein kinase</keyword>
<dbReference type="InterPro" id="IPR011989">
    <property type="entry name" value="ARM-like"/>
</dbReference>
<evidence type="ECO:0000256" key="1">
    <source>
        <dbReference type="ARBA" id="ARBA00004245"/>
    </source>
</evidence>
<evidence type="ECO:0000256" key="11">
    <source>
        <dbReference type="ARBA" id="ARBA00048679"/>
    </source>
</evidence>
<evidence type="ECO:0000259" key="14">
    <source>
        <dbReference type="PROSITE" id="PS50011"/>
    </source>
</evidence>
<dbReference type="PANTHER" id="PTHR22983">
    <property type="entry name" value="PROTEIN KINASE RELATED"/>
    <property type="match status" value="1"/>
</dbReference>
<dbReference type="InterPro" id="IPR016024">
    <property type="entry name" value="ARM-type_fold"/>
</dbReference>
<dbReference type="GO" id="GO:0007224">
    <property type="term" value="P:smoothened signaling pathway"/>
    <property type="evidence" value="ECO:0007669"/>
    <property type="project" value="TreeGrafter"/>
</dbReference>
<dbReference type="PROSITE" id="PS00108">
    <property type="entry name" value="PROTEIN_KINASE_ST"/>
    <property type="match status" value="1"/>
</dbReference>
<feature type="domain" description="Protein kinase" evidence="14">
    <location>
        <begin position="4"/>
        <end position="254"/>
    </location>
</feature>
<evidence type="ECO:0000256" key="13">
    <source>
        <dbReference type="SAM" id="MobiDB-lite"/>
    </source>
</evidence>
<dbReference type="EMBL" id="CAJOBC010001209">
    <property type="protein sequence ID" value="CAF3663645.1"/>
    <property type="molecule type" value="Genomic_DNA"/>
</dbReference>
<dbReference type="InterPro" id="IPR000719">
    <property type="entry name" value="Prot_kinase_dom"/>
</dbReference>
<comment type="catalytic activity">
    <reaction evidence="10">
        <text>L-threonyl-[protein] + ATP = O-phospho-L-threonyl-[protein] + ADP + H(+)</text>
        <dbReference type="Rhea" id="RHEA:46608"/>
        <dbReference type="Rhea" id="RHEA-COMP:11060"/>
        <dbReference type="Rhea" id="RHEA-COMP:11605"/>
        <dbReference type="ChEBI" id="CHEBI:15378"/>
        <dbReference type="ChEBI" id="CHEBI:30013"/>
        <dbReference type="ChEBI" id="CHEBI:30616"/>
        <dbReference type="ChEBI" id="CHEBI:61977"/>
        <dbReference type="ChEBI" id="CHEBI:456216"/>
        <dbReference type="EC" id="2.7.11.1"/>
    </reaction>
</comment>
<evidence type="ECO:0000256" key="10">
    <source>
        <dbReference type="ARBA" id="ARBA00047899"/>
    </source>
</evidence>
<evidence type="ECO:0000256" key="3">
    <source>
        <dbReference type="ARBA" id="ARBA00022490"/>
    </source>
</evidence>
<keyword evidence="8 12" id="KW-0067">ATP-binding</keyword>
<keyword evidence="7" id="KW-0418">Kinase</keyword>
<dbReference type="PROSITE" id="PS00107">
    <property type="entry name" value="PROTEIN_KINASE_ATP"/>
    <property type="match status" value="1"/>
</dbReference>
<feature type="binding site" evidence="12">
    <location>
        <position position="33"/>
    </location>
    <ligand>
        <name>ATP</name>
        <dbReference type="ChEBI" id="CHEBI:30616"/>
    </ligand>
</feature>
<dbReference type="InterPro" id="IPR017441">
    <property type="entry name" value="Protein_kinase_ATP_BS"/>
</dbReference>
<keyword evidence="9" id="KW-0206">Cytoskeleton</keyword>
<dbReference type="PROSITE" id="PS50011">
    <property type="entry name" value="PROTEIN_KINASE_DOM"/>
    <property type="match status" value="1"/>
</dbReference>
<dbReference type="SMART" id="SM00220">
    <property type="entry name" value="S_TKc"/>
    <property type="match status" value="1"/>
</dbReference>
<evidence type="ECO:0000313" key="16">
    <source>
        <dbReference type="EMBL" id="CAF3663645.1"/>
    </source>
</evidence>